<feature type="non-terminal residue" evidence="1">
    <location>
        <position position="1"/>
    </location>
</feature>
<reference evidence="1" key="1">
    <citation type="journal article" date="1996" name="Hum. Genet.">
        <title>Expression and regulation of the dystrophin Purkinje promoter in human skeletal muscle, heart, and brain.</title>
        <authorList>
            <person name="Holder E."/>
            <person name="Maeda M."/>
            <person name="Bies R.D."/>
        </authorList>
    </citation>
    <scope>NUCLEOTIDE SEQUENCE</scope>
</reference>
<dbReference type="EMBL" id="S81419">
    <property type="protein sequence ID" value="AAD14363.1"/>
    <property type="molecule type" value="mRNA"/>
</dbReference>
<sequence>MSEVSSGE</sequence>
<gene>
    <name evidence="1" type="primary">dystrophin</name>
</gene>
<evidence type="ECO:0000313" key="2">
    <source>
        <dbReference type="EMBL" id="BAA90413.1"/>
    </source>
</evidence>
<reference evidence="2" key="2">
    <citation type="journal article" date="2005" name="Genes Genet. Syst.">
        <title>Evolutionary conservation of 5' upstream sequence of nine genes between human and great apes.</title>
        <authorList>
            <person name="Kitano T."/>
            <person name="Saitou N."/>
        </authorList>
    </citation>
    <scope>NUCLEOTIDE SEQUENCE</scope>
    <source>
        <strain evidence="2">Human-NR</strain>
    </source>
</reference>
<dbReference type="EMBL" id="AB037493">
    <property type="protein sequence ID" value="BAA90413.1"/>
    <property type="molecule type" value="Genomic_DNA"/>
</dbReference>
<organism evidence="1">
    <name type="scientific">Homo sapiens</name>
    <name type="common">Human</name>
    <dbReference type="NCBI Taxonomy" id="9606"/>
    <lineage>
        <taxon>Eukaryota</taxon>
        <taxon>Metazoa</taxon>
        <taxon>Chordata</taxon>
        <taxon>Craniata</taxon>
        <taxon>Vertebrata</taxon>
        <taxon>Euteleostomi</taxon>
        <taxon>Mammalia</taxon>
        <taxon>Eutheria</taxon>
        <taxon>Euarchontoglires</taxon>
        <taxon>Primates</taxon>
        <taxon>Haplorrhini</taxon>
        <taxon>Catarrhini</taxon>
        <taxon>Hominidae</taxon>
        <taxon>Homo</taxon>
    </lineage>
</organism>
<proteinExistence type="evidence at transcript level"/>
<accession>Q16428</accession>
<evidence type="ECO:0000313" key="1">
    <source>
        <dbReference type="EMBL" id="AAD14363.1"/>
    </source>
</evidence>
<name>Q16428_HUMAN</name>
<protein>
    <submittedName>
        <fullName evidence="1 2">Dystrophin</fullName>
    </submittedName>
</protein>